<feature type="region of interest" description="Disordered" evidence="1">
    <location>
        <begin position="1"/>
        <end position="43"/>
    </location>
</feature>
<dbReference type="Proteomes" id="UP000232323">
    <property type="component" value="Unassembled WGS sequence"/>
</dbReference>
<evidence type="ECO:0000256" key="1">
    <source>
        <dbReference type="SAM" id="MobiDB-lite"/>
    </source>
</evidence>
<sequence>MQSSAQTRGKKSRAAKRSRVQRSHEAESEQGALQPLSTSATSNTDVEINDALVEGSEGDIVVTMPLEGPEEKLQGAASRLAAHLGLTSATDRLKKAVTVVMESDPDLQNHMDRWLEEAQTWMACNMEQEQEIGDLREAMQVSLTEAELRKQEAEAIGIERGDAALLPFQESPLMILVHQLVCPMLLAKSEAWVSFLKLLKLEHQCKRWYTNVGTSAYFIALSEELHTFTSKDVFGMLAEDSHQVEIRMHHAEDSEPGFSYRPNGPVNSNQRTLQHVQKPFLRCSQQSSGVKCSTCGDNSSSAPSKASDVLKYGRSDTCQDGDLSELRTSCRVQPESRRKRKLEEDGLDMEDSISGSISKCTSAENTGLKPKGTERLETQVIGHETCTASLPESTLRALLRLSEFLDEKFVLLQQGIAELNVKGIPAFVPSIFLREDYPGDLQSAEPELVVID</sequence>
<name>A0A250XHK2_9CHLO</name>
<reference evidence="2 3" key="1">
    <citation type="submission" date="2017-08" db="EMBL/GenBank/DDBJ databases">
        <title>Acidophilic green algal genome provides insights into adaptation to an acidic environment.</title>
        <authorList>
            <person name="Hirooka S."/>
            <person name="Hirose Y."/>
            <person name="Kanesaki Y."/>
            <person name="Higuchi S."/>
            <person name="Fujiwara T."/>
            <person name="Onuma R."/>
            <person name="Era A."/>
            <person name="Ohbayashi R."/>
            <person name="Uzuka A."/>
            <person name="Nozaki H."/>
            <person name="Yoshikawa H."/>
            <person name="Miyagishima S.Y."/>
        </authorList>
    </citation>
    <scope>NUCLEOTIDE SEQUENCE [LARGE SCALE GENOMIC DNA]</scope>
    <source>
        <strain evidence="2 3">NIES-2499</strain>
    </source>
</reference>
<proteinExistence type="predicted"/>
<dbReference type="OrthoDB" id="550112at2759"/>
<organism evidence="2 3">
    <name type="scientific">Chlamydomonas eustigma</name>
    <dbReference type="NCBI Taxonomy" id="1157962"/>
    <lineage>
        <taxon>Eukaryota</taxon>
        <taxon>Viridiplantae</taxon>
        <taxon>Chlorophyta</taxon>
        <taxon>core chlorophytes</taxon>
        <taxon>Chlorophyceae</taxon>
        <taxon>CS clade</taxon>
        <taxon>Chlamydomonadales</taxon>
        <taxon>Chlamydomonadaceae</taxon>
        <taxon>Chlamydomonas</taxon>
    </lineage>
</organism>
<protein>
    <submittedName>
        <fullName evidence="2">Uncharacterized protein</fullName>
    </submittedName>
</protein>
<gene>
    <name evidence="2" type="ORF">CEUSTIGMA_g9974.t1</name>
</gene>
<dbReference type="EMBL" id="BEGY01000082">
    <property type="protein sequence ID" value="GAX82548.1"/>
    <property type="molecule type" value="Genomic_DNA"/>
</dbReference>
<evidence type="ECO:0000313" key="3">
    <source>
        <dbReference type="Proteomes" id="UP000232323"/>
    </source>
</evidence>
<keyword evidence="3" id="KW-1185">Reference proteome</keyword>
<feature type="compositionally biased region" description="Basic residues" evidence="1">
    <location>
        <begin position="8"/>
        <end position="21"/>
    </location>
</feature>
<accession>A0A250XHK2</accession>
<dbReference type="AlphaFoldDB" id="A0A250XHK2"/>
<evidence type="ECO:0000313" key="2">
    <source>
        <dbReference type="EMBL" id="GAX82548.1"/>
    </source>
</evidence>
<comment type="caution">
    <text evidence="2">The sequence shown here is derived from an EMBL/GenBank/DDBJ whole genome shotgun (WGS) entry which is preliminary data.</text>
</comment>